<dbReference type="InterPro" id="IPR007219">
    <property type="entry name" value="XnlR_reg_dom"/>
</dbReference>
<protein>
    <recommendedName>
        <fullName evidence="7">Xylanolytic transcriptional activator regulatory domain-containing protein</fullName>
    </recommendedName>
</protein>
<keyword evidence="5" id="KW-0539">Nucleus</keyword>
<evidence type="ECO:0000259" key="7">
    <source>
        <dbReference type="Pfam" id="PF04082"/>
    </source>
</evidence>
<name>A0ABR4M1Y1_9EURO</name>
<comment type="caution">
    <text evidence="8">The sequence shown here is derived from an EMBL/GenBank/DDBJ whole genome shotgun (WGS) entry which is preliminary data.</text>
</comment>
<reference evidence="8 9" key="1">
    <citation type="submission" date="2024-07" db="EMBL/GenBank/DDBJ databases">
        <title>Section-level genome sequencing and comparative genomics of Aspergillus sections Usti and Cavernicolus.</title>
        <authorList>
            <consortium name="Lawrence Berkeley National Laboratory"/>
            <person name="Nybo J.L."/>
            <person name="Vesth T.C."/>
            <person name="Theobald S."/>
            <person name="Frisvad J.C."/>
            <person name="Larsen T.O."/>
            <person name="Kjaerboelling I."/>
            <person name="Rothschild-Mancinelli K."/>
            <person name="Lyhne E.K."/>
            <person name="Kogle M.E."/>
            <person name="Barry K."/>
            <person name="Clum A."/>
            <person name="Na H."/>
            <person name="Ledsgaard L."/>
            <person name="Lin J."/>
            <person name="Lipzen A."/>
            <person name="Kuo A."/>
            <person name="Riley R."/>
            <person name="Mondo S."/>
            <person name="Labutti K."/>
            <person name="Haridas S."/>
            <person name="Pangalinan J."/>
            <person name="Salamov A.A."/>
            <person name="Simmons B.A."/>
            <person name="Magnuson J.K."/>
            <person name="Chen J."/>
            <person name="Drula E."/>
            <person name="Henrissat B."/>
            <person name="Wiebenga A."/>
            <person name="Lubbers R.J."/>
            <person name="Gomes A.C."/>
            <person name="Macurrencykelacurrency M.R."/>
            <person name="Stajich J."/>
            <person name="Grigoriev I.V."/>
            <person name="Mortensen U.H."/>
            <person name="De Vries R.P."/>
            <person name="Baker S.E."/>
            <person name="Andersen M.R."/>
        </authorList>
    </citation>
    <scope>NUCLEOTIDE SEQUENCE [LARGE SCALE GENOMIC DNA]</scope>
    <source>
        <strain evidence="8 9">CBS 449.75</strain>
    </source>
</reference>
<evidence type="ECO:0000256" key="4">
    <source>
        <dbReference type="ARBA" id="ARBA00023163"/>
    </source>
</evidence>
<proteinExistence type="predicted"/>
<feature type="region of interest" description="Disordered" evidence="6">
    <location>
        <begin position="119"/>
        <end position="190"/>
    </location>
</feature>
<gene>
    <name evidence="8" type="ORF">BJX67DRAFT_379156</name>
</gene>
<dbReference type="EMBL" id="JBFXLQ010000009">
    <property type="protein sequence ID" value="KAL2869608.1"/>
    <property type="molecule type" value="Genomic_DNA"/>
</dbReference>
<feature type="domain" description="Xylanolytic transcriptional activator regulatory" evidence="7">
    <location>
        <begin position="199"/>
        <end position="365"/>
    </location>
</feature>
<evidence type="ECO:0000256" key="6">
    <source>
        <dbReference type="SAM" id="MobiDB-lite"/>
    </source>
</evidence>
<evidence type="ECO:0000313" key="9">
    <source>
        <dbReference type="Proteomes" id="UP001610432"/>
    </source>
</evidence>
<dbReference type="RefSeq" id="XP_070888587.1">
    <property type="nucleotide sequence ID" value="XM_071032512.1"/>
</dbReference>
<evidence type="ECO:0000256" key="5">
    <source>
        <dbReference type="ARBA" id="ARBA00023242"/>
    </source>
</evidence>
<evidence type="ECO:0000256" key="2">
    <source>
        <dbReference type="ARBA" id="ARBA00023015"/>
    </source>
</evidence>
<dbReference type="InterPro" id="IPR052073">
    <property type="entry name" value="Amide_Lactam_Regulators"/>
</dbReference>
<feature type="region of interest" description="Disordered" evidence="6">
    <location>
        <begin position="573"/>
        <end position="596"/>
    </location>
</feature>
<dbReference type="PANTHER" id="PTHR47171">
    <property type="entry name" value="FARA-RELATED"/>
    <property type="match status" value="1"/>
</dbReference>
<evidence type="ECO:0000313" key="8">
    <source>
        <dbReference type="EMBL" id="KAL2869608.1"/>
    </source>
</evidence>
<evidence type="ECO:0000256" key="3">
    <source>
        <dbReference type="ARBA" id="ARBA00023125"/>
    </source>
</evidence>
<keyword evidence="9" id="KW-1185">Reference proteome</keyword>
<dbReference type="Pfam" id="PF04082">
    <property type="entry name" value="Fungal_trans"/>
    <property type="match status" value="1"/>
</dbReference>
<feature type="compositionally biased region" description="Polar residues" evidence="6">
    <location>
        <begin position="165"/>
        <end position="174"/>
    </location>
</feature>
<dbReference type="CDD" id="cd12148">
    <property type="entry name" value="fungal_TF_MHR"/>
    <property type="match status" value="1"/>
</dbReference>
<accession>A0ABR4M1Y1</accession>
<keyword evidence="1" id="KW-0862">Zinc</keyword>
<evidence type="ECO:0000256" key="1">
    <source>
        <dbReference type="ARBA" id="ARBA00022833"/>
    </source>
</evidence>
<feature type="compositionally biased region" description="Basic and acidic residues" evidence="6">
    <location>
        <begin position="175"/>
        <end position="184"/>
    </location>
</feature>
<dbReference type="PANTHER" id="PTHR47171:SF6">
    <property type="entry name" value="SPECIFIC TRANSCRIPTION FACTOR, PUTATIVE (AFU_ORTHOLOGUE AFUA_2G06130)-RELATED"/>
    <property type="match status" value="1"/>
</dbReference>
<feature type="compositionally biased region" description="Polar residues" evidence="6">
    <location>
        <begin position="138"/>
        <end position="152"/>
    </location>
</feature>
<feature type="region of interest" description="Disordered" evidence="6">
    <location>
        <begin position="44"/>
        <end position="80"/>
    </location>
</feature>
<organism evidence="8 9">
    <name type="scientific">Aspergillus lucknowensis</name>
    <dbReference type="NCBI Taxonomy" id="176173"/>
    <lineage>
        <taxon>Eukaryota</taxon>
        <taxon>Fungi</taxon>
        <taxon>Dikarya</taxon>
        <taxon>Ascomycota</taxon>
        <taxon>Pezizomycotina</taxon>
        <taxon>Eurotiomycetes</taxon>
        <taxon>Eurotiomycetidae</taxon>
        <taxon>Eurotiales</taxon>
        <taxon>Aspergillaceae</taxon>
        <taxon>Aspergillus</taxon>
        <taxon>Aspergillus subgen. Nidulantes</taxon>
    </lineage>
</organism>
<feature type="compositionally biased region" description="Low complexity" evidence="6">
    <location>
        <begin position="46"/>
        <end position="56"/>
    </location>
</feature>
<keyword evidence="4" id="KW-0804">Transcription</keyword>
<dbReference type="Proteomes" id="UP001610432">
    <property type="component" value="Unassembled WGS sequence"/>
</dbReference>
<dbReference type="GeneID" id="98147584"/>
<sequence length="658" mass="73836">MELTFFVGNDGRSPKRLQSHRACSSCRQKKKRCLHQLPGLIERSIRSSPLQSQSPSAQTGRYTPPHEGAGWHNSKEEPGRRFVCDTNPVVALLEDQESGLQKRRKGDVGAWLSSKQCDEAFPASPESESRNHRVINAADSTVSLSDGRQPQPETRLRGGDAFSLPTPTRQNNEQDISRREEPRVDPPLLPPGPDVAALIDIYFGRIHPVLPLLDEDKTRYQLSAGTLSVPLLQTMCLLASKDSKASSHLRLGSNAQMLCSQRFAEYIYKDILKNVPRKEDKQRILSIQLLTLLSLYEWGPDGAEESSLKLLEAIHHCHTIALHHSSAAGSSASKALFWCLWSLDKWNAAINGRPIMMNDCDMSQQAGDVLSLFCPTFRLWLRLAEHLRDVIGCYRPIVDGVVERDIEIPSFRELVEQCEAWDVEHGLLDTFEFFYHAVVILFTYSGGLQGRTQSPASRLLQEHSILTLASLCRTKNMWDLAPIPISAYTLSLAFSITYKDYKASKLQSEESIAKYNLRTFHECLKMFSGTWWKAAIMTRLGKQALDNLDRGLLSTRSRGAIFDRDSPPLCESSRTWTPDIANTEPTGLEDPQTSTHSSRISMADEDLMAPLVNSDFDDLHDSSFLATANPESFDAFLDNFPDVNFPCSTDQCIWNIPP</sequence>
<keyword evidence="3" id="KW-0238">DNA-binding</keyword>
<keyword evidence="2" id="KW-0805">Transcription regulation</keyword>